<evidence type="ECO:0000256" key="3">
    <source>
        <dbReference type="ARBA" id="ARBA00022679"/>
    </source>
</evidence>
<evidence type="ECO:0000256" key="2">
    <source>
        <dbReference type="ARBA" id="ARBA00022527"/>
    </source>
</evidence>
<keyword evidence="5" id="KW-0418">Kinase</keyword>
<dbReference type="PANTHER" id="PTHR43895:SF86">
    <property type="entry name" value="NON-SPECIFIC SERINE_THREONINE PROTEIN KINASE"/>
    <property type="match status" value="1"/>
</dbReference>
<dbReference type="GO" id="GO:0004674">
    <property type="term" value="F:protein serine/threonine kinase activity"/>
    <property type="evidence" value="ECO:0007669"/>
    <property type="project" value="UniProtKB-KW"/>
</dbReference>
<name>A0ABD1MYJ6_9FABA</name>
<keyword evidence="2" id="KW-0723">Serine/threonine-protein kinase</keyword>
<dbReference type="InterPro" id="IPR018451">
    <property type="entry name" value="NAF/FISL_domain"/>
</dbReference>
<dbReference type="PANTHER" id="PTHR43895">
    <property type="entry name" value="CALCIUM/CALMODULIN-DEPENDENT PROTEIN KINASE KINASE-RELATED"/>
    <property type="match status" value="1"/>
</dbReference>
<keyword evidence="3" id="KW-0808">Transferase</keyword>
<evidence type="ECO:0000256" key="4">
    <source>
        <dbReference type="ARBA" id="ARBA00022741"/>
    </source>
</evidence>
<feature type="domain" description="NAF" evidence="7">
    <location>
        <begin position="83"/>
        <end position="107"/>
    </location>
</feature>
<dbReference type="Pfam" id="PF03822">
    <property type="entry name" value="NAF"/>
    <property type="match status" value="1"/>
</dbReference>
<accession>A0ABD1MYJ6</accession>
<keyword evidence="6" id="KW-0067">ATP-binding</keyword>
<proteinExistence type="predicted"/>
<keyword evidence="9" id="KW-1185">Reference proteome</keyword>
<dbReference type="Gene3D" id="3.30.310.80">
    <property type="entry name" value="Kinase associated domain 1, KA1"/>
    <property type="match status" value="1"/>
</dbReference>
<dbReference type="AlphaFoldDB" id="A0ABD1MYJ6"/>
<evidence type="ECO:0000256" key="5">
    <source>
        <dbReference type="ARBA" id="ARBA00022777"/>
    </source>
</evidence>
<evidence type="ECO:0000313" key="9">
    <source>
        <dbReference type="Proteomes" id="UP001603857"/>
    </source>
</evidence>
<evidence type="ECO:0000259" key="7">
    <source>
        <dbReference type="PROSITE" id="PS50816"/>
    </source>
</evidence>
<evidence type="ECO:0000256" key="6">
    <source>
        <dbReference type="ARBA" id="ARBA00022840"/>
    </source>
</evidence>
<protein>
    <recommendedName>
        <fullName evidence="1">non-specific serine/threonine protein kinase</fullName>
        <ecNumber evidence="1">2.7.11.1</ecNumber>
    </recommendedName>
</protein>
<dbReference type="GO" id="GO:0005524">
    <property type="term" value="F:ATP binding"/>
    <property type="evidence" value="ECO:0007669"/>
    <property type="project" value="UniProtKB-KW"/>
</dbReference>
<keyword evidence="4" id="KW-0547">Nucleotide-binding</keyword>
<gene>
    <name evidence="8" type="ORF">Fmac_008532</name>
</gene>
<dbReference type="EC" id="2.7.11.1" evidence="1"/>
<dbReference type="Proteomes" id="UP001603857">
    <property type="component" value="Unassembled WGS sequence"/>
</dbReference>
<sequence>MVLFGCEKACYRMLDPNPRTRISVVKIMQSSWFIKDYVQNEAAQLPRMSPTEEDISNVQHAFTFSWYSYLKDSLMWNTEENPKKLYHFNAFDLISLSSGFHISGLFKNDKNDKRLVRFTTRKPPPTIVSMLKAITLLDGGFKV</sequence>
<comment type="caution">
    <text evidence="8">The sequence shown here is derived from an EMBL/GenBank/DDBJ whole genome shotgun (WGS) entry which is preliminary data.</text>
</comment>
<dbReference type="EMBL" id="JBGMDY010000003">
    <property type="protein sequence ID" value="KAL2340592.1"/>
    <property type="molecule type" value="Genomic_DNA"/>
</dbReference>
<dbReference type="InterPro" id="IPR004041">
    <property type="entry name" value="NAF_dom"/>
</dbReference>
<reference evidence="8 9" key="1">
    <citation type="submission" date="2024-08" db="EMBL/GenBank/DDBJ databases">
        <title>Insights into the chromosomal genome structure of Flemingia macrophylla.</title>
        <authorList>
            <person name="Ding Y."/>
            <person name="Zhao Y."/>
            <person name="Bi W."/>
            <person name="Wu M."/>
            <person name="Zhao G."/>
            <person name="Gong Y."/>
            <person name="Li W."/>
            <person name="Zhang P."/>
        </authorList>
    </citation>
    <scope>NUCLEOTIDE SEQUENCE [LARGE SCALE GENOMIC DNA]</scope>
    <source>
        <strain evidence="8">DYQJB</strain>
        <tissue evidence="8">Leaf</tissue>
    </source>
</reference>
<organism evidence="8 9">
    <name type="scientific">Flemingia macrophylla</name>
    <dbReference type="NCBI Taxonomy" id="520843"/>
    <lineage>
        <taxon>Eukaryota</taxon>
        <taxon>Viridiplantae</taxon>
        <taxon>Streptophyta</taxon>
        <taxon>Embryophyta</taxon>
        <taxon>Tracheophyta</taxon>
        <taxon>Spermatophyta</taxon>
        <taxon>Magnoliopsida</taxon>
        <taxon>eudicotyledons</taxon>
        <taxon>Gunneridae</taxon>
        <taxon>Pentapetalae</taxon>
        <taxon>rosids</taxon>
        <taxon>fabids</taxon>
        <taxon>Fabales</taxon>
        <taxon>Fabaceae</taxon>
        <taxon>Papilionoideae</taxon>
        <taxon>50 kb inversion clade</taxon>
        <taxon>NPAAA clade</taxon>
        <taxon>indigoferoid/millettioid clade</taxon>
        <taxon>Phaseoleae</taxon>
        <taxon>Flemingia</taxon>
    </lineage>
</organism>
<dbReference type="PROSITE" id="PS50816">
    <property type="entry name" value="NAF"/>
    <property type="match status" value="1"/>
</dbReference>
<evidence type="ECO:0000256" key="1">
    <source>
        <dbReference type="ARBA" id="ARBA00012513"/>
    </source>
</evidence>
<evidence type="ECO:0000313" key="8">
    <source>
        <dbReference type="EMBL" id="KAL2340592.1"/>
    </source>
</evidence>